<evidence type="ECO:0000256" key="1">
    <source>
        <dbReference type="SAM" id="MobiDB-lite"/>
    </source>
</evidence>
<dbReference type="Proteomes" id="UP001054945">
    <property type="component" value="Unassembled WGS sequence"/>
</dbReference>
<sequence>MSTRQHRDDRNCRPPSRNTHRERQFRAICTKRRSFAGGNLKVKFRRSPNLPFDMKLLDGAVLTFKTPSLVDGVGRRFSQEY</sequence>
<accession>A0AAV4SP91</accession>
<evidence type="ECO:0000313" key="2">
    <source>
        <dbReference type="EMBL" id="GIY35809.1"/>
    </source>
</evidence>
<evidence type="ECO:0000313" key="3">
    <source>
        <dbReference type="Proteomes" id="UP001054945"/>
    </source>
</evidence>
<dbReference type="EMBL" id="BPLR01009963">
    <property type="protein sequence ID" value="GIY35809.1"/>
    <property type="molecule type" value="Genomic_DNA"/>
</dbReference>
<gene>
    <name evidence="2" type="ORF">CEXT_296631</name>
</gene>
<comment type="caution">
    <text evidence="2">The sequence shown here is derived from an EMBL/GenBank/DDBJ whole genome shotgun (WGS) entry which is preliminary data.</text>
</comment>
<feature type="compositionally biased region" description="Basic and acidic residues" evidence="1">
    <location>
        <begin position="1"/>
        <end position="12"/>
    </location>
</feature>
<reference evidence="2 3" key="1">
    <citation type="submission" date="2021-06" db="EMBL/GenBank/DDBJ databases">
        <title>Caerostris extrusa draft genome.</title>
        <authorList>
            <person name="Kono N."/>
            <person name="Arakawa K."/>
        </authorList>
    </citation>
    <scope>NUCLEOTIDE SEQUENCE [LARGE SCALE GENOMIC DNA]</scope>
</reference>
<proteinExistence type="predicted"/>
<name>A0AAV4SP91_CAEEX</name>
<dbReference type="AlphaFoldDB" id="A0AAV4SP91"/>
<organism evidence="2 3">
    <name type="scientific">Caerostris extrusa</name>
    <name type="common">Bark spider</name>
    <name type="synonym">Caerostris bankana</name>
    <dbReference type="NCBI Taxonomy" id="172846"/>
    <lineage>
        <taxon>Eukaryota</taxon>
        <taxon>Metazoa</taxon>
        <taxon>Ecdysozoa</taxon>
        <taxon>Arthropoda</taxon>
        <taxon>Chelicerata</taxon>
        <taxon>Arachnida</taxon>
        <taxon>Araneae</taxon>
        <taxon>Araneomorphae</taxon>
        <taxon>Entelegynae</taxon>
        <taxon>Araneoidea</taxon>
        <taxon>Araneidae</taxon>
        <taxon>Caerostris</taxon>
    </lineage>
</organism>
<keyword evidence="3" id="KW-1185">Reference proteome</keyword>
<feature type="region of interest" description="Disordered" evidence="1">
    <location>
        <begin position="1"/>
        <end position="24"/>
    </location>
</feature>
<protein>
    <submittedName>
        <fullName evidence="2">Uncharacterized protein</fullName>
    </submittedName>
</protein>